<evidence type="ECO:0000256" key="1">
    <source>
        <dbReference type="ARBA" id="ARBA00022857"/>
    </source>
</evidence>
<proteinExistence type="predicted"/>
<evidence type="ECO:0000313" key="3">
    <source>
        <dbReference type="EMBL" id="WTP54610.1"/>
    </source>
</evidence>
<gene>
    <name evidence="3" type="ORF">OG288_43720</name>
</gene>
<dbReference type="SUPFAM" id="SSF51735">
    <property type="entry name" value="NAD(P)-binding Rossmann-fold domains"/>
    <property type="match status" value="1"/>
</dbReference>
<organism evidence="3 4">
    <name type="scientific">Streptomyces tauricus</name>
    <dbReference type="NCBI Taxonomy" id="68274"/>
    <lineage>
        <taxon>Bacteria</taxon>
        <taxon>Bacillati</taxon>
        <taxon>Actinomycetota</taxon>
        <taxon>Actinomycetes</taxon>
        <taxon>Kitasatosporales</taxon>
        <taxon>Streptomycetaceae</taxon>
        <taxon>Streptomyces</taxon>
        <taxon>Streptomyces aurantiacus group</taxon>
    </lineage>
</organism>
<dbReference type="Gene3D" id="3.90.180.10">
    <property type="entry name" value="Medium-chain alcohol dehydrogenases, catalytic domain"/>
    <property type="match status" value="1"/>
</dbReference>
<evidence type="ECO:0000259" key="2">
    <source>
        <dbReference type="Pfam" id="PF00107"/>
    </source>
</evidence>
<name>A0ABZ1JUA8_9ACTN</name>
<dbReference type="RefSeq" id="WP_328939891.1">
    <property type="nucleotide sequence ID" value="NZ_CP108133.1"/>
</dbReference>
<dbReference type="Pfam" id="PF00107">
    <property type="entry name" value="ADH_zinc_N"/>
    <property type="match status" value="1"/>
</dbReference>
<dbReference type="EMBL" id="CP108133">
    <property type="protein sequence ID" value="WTP54610.1"/>
    <property type="molecule type" value="Genomic_DNA"/>
</dbReference>
<evidence type="ECO:0000313" key="4">
    <source>
        <dbReference type="Proteomes" id="UP001432166"/>
    </source>
</evidence>
<keyword evidence="4" id="KW-1185">Reference proteome</keyword>
<dbReference type="PANTHER" id="PTHR44154:SF1">
    <property type="entry name" value="QUINONE OXIDOREDUCTASE"/>
    <property type="match status" value="1"/>
</dbReference>
<dbReference type="Proteomes" id="UP001432166">
    <property type="component" value="Chromosome"/>
</dbReference>
<protein>
    <submittedName>
        <fullName evidence="3">Zinc-binding dehydrogenase</fullName>
    </submittedName>
</protein>
<dbReference type="PANTHER" id="PTHR44154">
    <property type="entry name" value="QUINONE OXIDOREDUCTASE"/>
    <property type="match status" value="1"/>
</dbReference>
<sequence length="261" mass="26791">MAEPAGSGTNSDFALPTTWARKPPAWNWAQATAAAGSSETSTRVLDRLGVGPGCTVLINGATGSVGTAAVQLAHARGAKVIGIAGPTNQDYVRSLGATPTLYGNGLTDRIRKIAPTGVDAVFDCAGGARPDPIATTGHPARVMTIADTSAPRHGIHLSHGAPPRLTGFRGGDAGFEGCLPGAVLTNLVHVSEERVAAAAFTVPGPDHPASLTRLGHVGACTGTAFEEAFGTQSFLSLLDYVRACAVKPTGTQEHWWRPGQR</sequence>
<reference evidence="3" key="1">
    <citation type="submission" date="2022-10" db="EMBL/GenBank/DDBJ databases">
        <title>The complete genomes of actinobacterial strains from the NBC collection.</title>
        <authorList>
            <person name="Joergensen T.S."/>
            <person name="Alvarez Arevalo M."/>
            <person name="Sterndorff E.B."/>
            <person name="Faurdal D."/>
            <person name="Vuksanovic O."/>
            <person name="Mourched A.-S."/>
            <person name="Charusanti P."/>
            <person name="Shaw S."/>
            <person name="Blin K."/>
            <person name="Weber T."/>
        </authorList>
    </citation>
    <scope>NUCLEOTIDE SEQUENCE</scope>
    <source>
        <strain evidence="3">NBC_00189</strain>
    </source>
</reference>
<accession>A0ABZ1JUA8</accession>
<dbReference type="InterPro" id="IPR013149">
    <property type="entry name" value="ADH-like_C"/>
</dbReference>
<dbReference type="InterPro" id="IPR051603">
    <property type="entry name" value="Zinc-ADH_QOR/CCCR"/>
</dbReference>
<dbReference type="Gene3D" id="3.40.50.720">
    <property type="entry name" value="NAD(P)-binding Rossmann-like Domain"/>
    <property type="match status" value="1"/>
</dbReference>
<feature type="domain" description="Alcohol dehydrogenase-like C-terminal" evidence="2">
    <location>
        <begin position="65"/>
        <end position="127"/>
    </location>
</feature>
<keyword evidence="1" id="KW-0521">NADP</keyword>
<dbReference type="InterPro" id="IPR036291">
    <property type="entry name" value="NAD(P)-bd_dom_sf"/>
</dbReference>